<feature type="compositionally biased region" description="Basic and acidic residues" evidence="1">
    <location>
        <begin position="97"/>
        <end position="106"/>
    </location>
</feature>
<reference evidence="2" key="1">
    <citation type="journal article" date="2016" name="Int. J. Mol. Sci.">
        <title>Comparative genomics of the extreme acidophile Acidithiobacillus thiooxidans reveals intraspecific divergence and niche adaptation.</title>
        <authorList>
            <person name="Zhang X."/>
            <person name="Feng X."/>
            <person name="Tao J."/>
            <person name="Ma L."/>
            <person name="Xiao Y."/>
            <person name="Liang Y."/>
            <person name="Liu X."/>
            <person name="Yin H."/>
        </authorList>
    </citation>
    <scope>NUCLEOTIDE SEQUENCE [LARGE SCALE GENOMIC DNA]</scope>
    <source>
        <strain evidence="2">DXS-W</strain>
    </source>
</reference>
<evidence type="ECO:0000256" key="1">
    <source>
        <dbReference type="SAM" id="MobiDB-lite"/>
    </source>
</evidence>
<sequence>MPEHTGLPAIPALDAGQEDWILAWRKALGAYAVMAGVIDHLTERWTQEMAQAYLAPFYPGDSEDLANIRATAQQLGPLSQAREKIKESTLETAPRPATHEKSKQDAEAQLDMFAELL</sequence>
<evidence type="ECO:0000313" key="3">
    <source>
        <dbReference type="Proteomes" id="UP000095008"/>
    </source>
</evidence>
<name>A0A1C2J1X3_ACITH</name>
<dbReference type="AlphaFoldDB" id="A0A1C2J1X3"/>
<dbReference type="EMBL" id="LWRY01000247">
    <property type="protein sequence ID" value="OCX68840.1"/>
    <property type="molecule type" value="Genomic_DNA"/>
</dbReference>
<evidence type="ECO:0000313" key="2">
    <source>
        <dbReference type="EMBL" id="OCX68840.1"/>
    </source>
</evidence>
<proteinExistence type="predicted"/>
<dbReference type="OrthoDB" id="9954226at2"/>
<protein>
    <submittedName>
        <fullName evidence="2">Uncharacterized protein</fullName>
    </submittedName>
</protein>
<organism evidence="2 3">
    <name type="scientific">Acidithiobacillus thiooxidans</name>
    <name type="common">Thiobacillus thiooxidans</name>
    <dbReference type="NCBI Taxonomy" id="930"/>
    <lineage>
        <taxon>Bacteria</taxon>
        <taxon>Pseudomonadati</taxon>
        <taxon>Pseudomonadota</taxon>
        <taxon>Acidithiobacillia</taxon>
        <taxon>Acidithiobacillales</taxon>
        <taxon>Acidithiobacillaceae</taxon>
        <taxon>Acidithiobacillus</taxon>
    </lineage>
</organism>
<feature type="region of interest" description="Disordered" evidence="1">
    <location>
        <begin position="77"/>
        <end position="106"/>
    </location>
</feature>
<gene>
    <name evidence="2" type="ORF">A6M23_17125</name>
</gene>
<keyword evidence="3" id="KW-1185">Reference proteome</keyword>
<dbReference type="RefSeq" id="WP_065974562.1">
    <property type="nucleotide sequence ID" value="NZ_JBAYOM010000030.1"/>
</dbReference>
<accession>A0A1C2J1X3</accession>
<comment type="caution">
    <text evidence="2">The sequence shown here is derived from an EMBL/GenBank/DDBJ whole genome shotgun (WGS) entry which is preliminary data.</text>
</comment>
<dbReference type="Proteomes" id="UP000095008">
    <property type="component" value="Unassembled WGS sequence"/>
</dbReference>